<dbReference type="InterPro" id="IPR000659">
    <property type="entry name" value="Pyridox_Oxase"/>
</dbReference>
<feature type="binding site" evidence="8">
    <location>
        <position position="128"/>
    </location>
    <ligand>
        <name>substrate</name>
    </ligand>
</feature>
<feature type="binding site" evidence="8">
    <location>
        <begin position="62"/>
        <end position="67"/>
    </location>
    <ligand>
        <name>FMN</name>
        <dbReference type="ChEBI" id="CHEBI:58210"/>
    </ligand>
</feature>
<feature type="binding site" evidence="8">
    <location>
        <begin position="141"/>
        <end position="142"/>
    </location>
    <ligand>
        <name>FMN</name>
        <dbReference type="ChEBI" id="CHEBI:58210"/>
    </ligand>
</feature>
<feature type="binding site" evidence="8">
    <location>
        <begin position="192"/>
        <end position="194"/>
    </location>
    <ligand>
        <name>substrate</name>
    </ligand>
</feature>
<feature type="binding site" evidence="8">
    <location>
        <position position="67"/>
    </location>
    <ligand>
        <name>substrate</name>
    </ligand>
</feature>
<keyword evidence="12" id="KW-1185">Reference proteome</keyword>
<dbReference type="InterPro" id="IPR019576">
    <property type="entry name" value="Pyridoxamine_oxidase_dimer_C"/>
</dbReference>
<keyword evidence="5 8" id="KW-0288">FMN</keyword>
<dbReference type="Pfam" id="PF10590">
    <property type="entry name" value="PNP_phzG_C"/>
    <property type="match status" value="1"/>
</dbReference>
<dbReference type="InterPro" id="IPR019740">
    <property type="entry name" value="Pyridox_Oxase_CS"/>
</dbReference>
<dbReference type="PROSITE" id="PS01064">
    <property type="entry name" value="PYRIDOX_OXIDASE"/>
    <property type="match status" value="1"/>
</dbReference>
<feature type="binding site" evidence="8">
    <location>
        <position position="186"/>
    </location>
    <ligand>
        <name>FMN</name>
        <dbReference type="ChEBI" id="CHEBI:58210"/>
    </ligand>
</feature>
<evidence type="ECO:0000256" key="3">
    <source>
        <dbReference type="ARBA" id="ARBA00011738"/>
    </source>
</evidence>
<comment type="pathway">
    <text evidence="1 8">Cofactor metabolism; pyridoxal 5'-phosphate salvage; pyridoxal 5'-phosphate from pyridoxamine 5'-phosphate: step 1/1.</text>
</comment>
<dbReference type="NCBIfam" id="TIGR00558">
    <property type="entry name" value="pdxH"/>
    <property type="match status" value="1"/>
</dbReference>
<accession>A0A9E2W1V8</accession>
<dbReference type="GO" id="GO:0004733">
    <property type="term" value="F:pyridoxamine phosphate oxidase activity"/>
    <property type="evidence" value="ECO:0007669"/>
    <property type="project" value="UniProtKB-UniRule"/>
</dbReference>
<evidence type="ECO:0000313" key="11">
    <source>
        <dbReference type="EMBL" id="MBV4356565.1"/>
    </source>
</evidence>
<evidence type="ECO:0000256" key="4">
    <source>
        <dbReference type="ARBA" id="ARBA00022630"/>
    </source>
</evidence>
<dbReference type="AlphaFoldDB" id="A0A9E2W1V8"/>
<dbReference type="EMBL" id="JAHSPG010000002">
    <property type="protein sequence ID" value="MBV4356565.1"/>
    <property type="molecule type" value="Genomic_DNA"/>
</dbReference>
<comment type="similarity">
    <text evidence="8">Belongs to the pyridoxamine 5'-phosphate oxidase family.</text>
</comment>
<feature type="binding site" evidence="8">
    <location>
        <position position="84"/>
    </location>
    <ligand>
        <name>FMN</name>
        <dbReference type="ChEBI" id="CHEBI:58210"/>
    </ligand>
</feature>
<dbReference type="RefSeq" id="WP_217790192.1">
    <property type="nucleotide sequence ID" value="NZ_JAHSPG010000002.1"/>
</dbReference>
<comment type="function">
    <text evidence="8">Catalyzes the oxidation of either pyridoxine 5'-phosphate (PNP) or pyridoxamine 5'-phosphate (PMP) into pyridoxal 5'-phosphate (PLP).</text>
</comment>
<evidence type="ECO:0000256" key="2">
    <source>
        <dbReference type="ARBA" id="ARBA00005037"/>
    </source>
</evidence>
<dbReference type="PANTHER" id="PTHR10851">
    <property type="entry name" value="PYRIDOXINE-5-PHOSPHATE OXIDASE"/>
    <property type="match status" value="1"/>
</dbReference>
<comment type="catalytic activity">
    <reaction evidence="8">
        <text>pyridoxine 5'-phosphate + O2 = pyridoxal 5'-phosphate + H2O2</text>
        <dbReference type="Rhea" id="RHEA:15149"/>
        <dbReference type="ChEBI" id="CHEBI:15379"/>
        <dbReference type="ChEBI" id="CHEBI:16240"/>
        <dbReference type="ChEBI" id="CHEBI:58589"/>
        <dbReference type="ChEBI" id="CHEBI:597326"/>
        <dbReference type="EC" id="1.4.3.5"/>
    </reaction>
</comment>
<evidence type="ECO:0000256" key="8">
    <source>
        <dbReference type="HAMAP-Rule" id="MF_01629"/>
    </source>
</evidence>
<feature type="binding site" evidence="8">
    <location>
        <position position="106"/>
    </location>
    <ligand>
        <name>FMN</name>
        <dbReference type="ChEBI" id="CHEBI:58210"/>
    </ligand>
</feature>
<comment type="cofactor">
    <cofactor evidence="8">
        <name>FMN</name>
        <dbReference type="ChEBI" id="CHEBI:58210"/>
    </cofactor>
    <text evidence="8">Binds 1 FMN per subunit.</text>
</comment>
<evidence type="ECO:0000256" key="7">
    <source>
        <dbReference type="ARBA" id="ARBA00023096"/>
    </source>
</evidence>
<dbReference type="GO" id="GO:0010181">
    <property type="term" value="F:FMN binding"/>
    <property type="evidence" value="ECO:0007669"/>
    <property type="project" value="UniProtKB-UniRule"/>
</dbReference>
<feature type="binding site" evidence="8">
    <location>
        <begin position="77"/>
        <end position="78"/>
    </location>
    <ligand>
        <name>FMN</name>
        <dbReference type="ChEBI" id="CHEBI:58210"/>
    </ligand>
</feature>
<comment type="pathway">
    <text evidence="2 8">Cofactor metabolism; pyridoxal 5'-phosphate salvage; pyridoxal 5'-phosphate from pyridoxine 5'-phosphate: step 1/1.</text>
</comment>
<comment type="subunit">
    <text evidence="3 8">Homodimer.</text>
</comment>
<feature type="domain" description="Pyridoxine 5'-phosphate oxidase dimerisation C-terminal" evidence="10">
    <location>
        <begin position="173"/>
        <end position="214"/>
    </location>
</feature>
<dbReference type="HAMAP" id="MF_01629">
    <property type="entry name" value="PdxH"/>
    <property type="match status" value="1"/>
</dbReference>
<name>A0A9E2W1V8_9BACT</name>
<dbReference type="GO" id="GO:0008615">
    <property type="term" value="P:pyridoxine biosynthetic process"/>
    <property type="evidence" value="ECO:0007669"/>
    <property type="project" value="UniProtKB-UniRule"/>
</dbReference>
<dbReference type="Proteomes" id="UP000812270">
    <property type="component" value="Unassembled WGS sequence"/>
</dbReference>
<organism evidence="11 12">
    <name type="scientific">Pinibacter aurantiacus</name>
    <dbReference type="NCBI Taxonomy" id="2851599"/>
    <lineage>
        <taxon>Bacteria</taxon>
        <taxon>Pseudomonadati</taxon>
        <taxon>Bacteroidota</taxon>
        <taxon>Chitinophagia</taxon>
        <taxon>Chitinophagales</taxon>
        <taxon>Chitinophagaceae</taxon>
        <taxon>Pinibacter</taxon>
    </lineage>
</organism>
<evidence type="ECO:0000256" key="5">
    <source>
        <dbReference type="ARBA" id="ARBA00022643"/>
    </source>
</evidence>
<gene>
    <name evidence="8 11" type="primary">pdxH</name>
    <name evidence="11" type="ORF">KTO63_05340</name>
</gene>
<dbReference type="InterPro" id="IPR011576">
    <property type="entry name" value="Pyridox_Oxase_N"/>
</dbReference>
<sequence length="214" mass="24892">MQPSIADIRKDYQLQSLSEKDVMGNPFDQFEKWWNEAIKSNLDEVNAMTLATSSADGTPAARTVLLKGYDHKGFVFFTNYESHKGQQLQENPKATLVFFWKELQRQVIISGTVEKVSAEESDEYFNSRPRGSRIGAWTSPQSSIIENREWLEAREMQMEKKFEGHEITRPPHWGGFRVMPISVEFWQGRSSRLHDRIQYQIDGGNFWMIKRLAP</sequence>
<keyword evidence="4 8" id="KW-0285">Flavoprotein</keyword>
<keyword evidence="6 8" id="KW-0560">Oxidoreductase</keyword>
<comment type="catalytic activity">
    <reaction evidence="8">
        <text>pyridoxamine 5'-phosphate + O2 + H2O = pyridoxal 5'-phosphate + H2O2 + NH4(+)</text>
        <dbReference type="Rhea" id="RHEA:15817"/>
        <dbReference type="ChEBI" id="CHEBI:15377"/>
        <dbReference type="ChEBI" id="CHEBI:15379"/>
        <dbReference type="ChEBI" id="CHEBI:16240"/>
        <dbReference type="ChEBI" id="CHEBI:28938"/>
        <dbReference type="ChEBI" id="CHEBI:58451"/>
        <dbReference type="ChEBI" id="CHEBI:597326"/>
        <dbReference type="EC" id="1.4.3.5"/>
    </reaction>
</comment>
<evidence type="ECO:0000313" key="12">
    <source>
        <dbReference type="Proteomes" id="UP000812270"/>
    </source>
</evidence>
<dbReference type="PIRSF" id="PIRSF000190">
    <property type="entry name" value="Pyd_amn-ph_oxd"/>
    <property type="match status" value="1"/>
</dbReference>
<keyword evidence="7 8" id="KW-0664">Pyridoxine biosynthesis</keyword>
<dbReference type="NCBIfam" id="NF004231">
    <property type="entry name" value="PRK05679.1"/>
    <property type="match status" value="1"/>
</dbReference>
<feature type="binding site" evidence="8">
    <location>
        <position position="124"/>
    </location>
    <ligand>
        <name>substrate</name>
    </ligand>
</feature>
<feature type="binding site" evidence="8">
    <location>
        <position position="132"/>
    </location>
    <ligand>
        <name>substrate</name>
    </ligand>
</feature>
<proteinExistence type="inferred from homology"/>
<reference evidence="11" key="1">
    <citation type="submission" date="2021-06" db="EMBL/GenBank/DDBJ databases">
        <authorList>
            <person name="Huq M.A."/>
        </authorList>
    </citation>
    <scope>NUCLEOTIDE SEQUENCE</scope>
    <source>
        <strain evidence="11">MAH-26</strain>
    </source>
</reference>
<evidence type="ECO:0000256" key="1">
    <source>
        <dbReference type="ARBA" id="ARBA00004738"/>
    </source>
</evidence>
<feature type="domain" description="Pyridoxamine 5'-phosphate oxidase N-terminal" evidence="9">
    <location>
        <begin position="36"/>
        <end position="154"/>
    </location>
</feature>
<comment type="caution">
    <text evidence="11">The sequence shown here is derived from an EMBL/GenBank/DDBJ whole genome shotgun (WGS) entry which is preliminary data.</text>
</comment>
<evidence type="ECO:0000259" key="9">
    <source>
        <dbReference type="Pfam" id="PF01243"/>
    </source>
</evidence>
<dbReference type="EC" id="1.4.3.5" evidence="8"/>
<feature type="binding site" evidence="8">
    <location>
        <position position="196"/>
    </location>
    <ligand>
        <name>FMN</name>
        <dbReference type="ChEBI" id="CHEBI:58210"/>
    </ligand>
</feature>
<dbReference type="Pfam" id="PF01243">
    <property type="entry name" value="PNPOx_N"/>
    <property type="match status" value="1"/>
</dbReference>
<evidence type="ECO:0000259" key="10">
    <source>
        <dbReference type="Pfam" id="PF10590"/>
    </source>
</evidence>
<evidence type="ECO:0000256" key="6">
    <source>
        <dbReference type="ARBA" id="ARBA00023002"/>
    </source>
</evidence>
<comment type="caution">
    <text evidence="8">Lacks conserved residue(s) required for the propagation of feature annotation.</text>
</comment>
<dbReference type="FunFam" id="2.30.110.10:FF:000005">
    <property type="entry name" value="NAD(P)H-hydrate epimerase"/>
    <property type="match status" value="1"/>
</dbReference>
<dbReference type="PANTHER" id="PTHR10851:SF0">
    <property type="entry name" value="PYRIDOXINE-5'-PHOSPHATE OXIDASE"/>
    <property type="match status" value="1"/>
</dbReference>
<protein>
    <recommendedName>
        <fullName evidence="8">Pyridoxine/pyridoxamine 5'-phosphate oxidase</fullName>
        <ecNumber evidence="8">1.4.3.5</ecNumber>
    </recommendedName>
    <alternativeName>
        <fullName evidence="8">PNP/PMP oxidase</fullName>
        <shortName evidence="8">PNPOx</shortName>
    </alternativeName>
    <alternativeName>
        <fullName evidence="8">Pyridoxal 5'-phosphate synthase</fullName>
    </alternativeName>
</protein>